<protein>
    <submittedName>
        <fullName evidence="1">Uncharacterized protein</fullName>
    </submittedName>
</protein>
<reference evidence="1 2" key="1">
    <citation type="submission" date="2024-11" db="EMBL/GenBank/DDBJ databases">
        <title>Chromosome-level genome assembly of the freshwater bivalve Anodonta woodiana.</title>
        <authorList>
            <person name="Chen X."/>
        </authorList>
    </citation>
    <scope>NUCLEOTIDE SEQUENCE [LARGE SCALE GENOMIC DNA]</scope>
    <source>
        <strain evidence="1">MN2024</strain>
        <tissue evidence="1">Gills</tissue>
    </source>
</reference>
<dbReference type="Proteomes" id="UP001634394">
    <property type="component" value="Unassembled WGS sequence"/>
</dbReference>
<proteinExistence type="predicted"/>
<evidence type="ECO:0000313" key="2">
    <source>
        <dbReference type="Proteomes" id="UP001634394"/>
    </source>
</evidence>
<organism evidence="1 2">
    <name type="scientific">Sinanodonta woodiana</name>
    <name type="common">Chinese pond mussel</name>
    <name type="synonym">Anodonta woodiana</name>
    <dbReference type="NCBI Taxonomy" id="1069815"/>
    <lineage>
        <taxon>Eukaryota</taxon>
        <taxon>Metazoa</taxon>
        <taxon>Spiralia</taxon>
        <taxon>Lophotrochozoa</taxon>
        <taxon>Mollusca</taxon>
        <taxon>Bivalvia</taxon>
        <taxon>Autobranchia</taxon>
        <taxon>Heteroconchia</taxon>
        <taxon>Palaeoheterodonta</taxon>
        <taxon>Unionida</taxon>
        <taxon>Unionoidea</taxon>
        <taxon>Unionidae</taxon>
        <taxon>Unioninae</taxon>
        <taxon>Sinanodonta</taxon>
    </lineage>
</organism>
<sequence length="214" mass="25082">METLNTKLGQLQLNTSKCENLISHRLLSRRKLSVDNYLVHDKFSVINGNGRCIKYPRVKCRRKTSIPRQIRGSMNNCTKLNISNTPETRHKHGCANITLLRQSSIQRRLYLISRQRRRKAVAQTEVEYSKKSESFVEVNKSLLPDDRLQDNGFTDEVTADEAGFSDYVLNCIEAGSEENEMRRFVQLRKSSVLLKSWEIKRKHREKRRQRRCDV</sequence>
<dbReference type="AlphaFoldDB" id="A0ABD3U0L4"/>
<gene>
    <name evidence="1" type="ORF">ACJMK2_020033</name>
</gene>
<name>A0ABD3U0L4_SINWO</name>
<dbReference type="EMBL" id="JBJQND010000017">
    <property type="protein sequence ID" value="KAL3841957.1"/>
    <property type="molecule type" value="Genomic_DNA"/>
</dbReference>
<keyword evidence="2" id="KW-1185">Reference proteome</keyword>
<evidence type="ECO:0000313" key="1">
    <source>
        <dbReference type="EMBL" id="KAL3841957.1"/>
    </source>
</evidence>
<comment type="caution">
    <text evidence="1">The sequence shown here is derived from an EMBL/GenBank/DDBJ whole genome shotgun (WGS) entry which is preliminary data.</text>
</comment>
<accession>A0ABD3U0L4</accession>